<dbReference type="GO" id="GO:0032467">
    <property type="term" value="P:positive regulation of cytokinesis"/>
    <property type="evidence" value="ECO:0007669"/>
    <property type="project" value="TreeGrafter"/>
</dbReference>
<dbReference type="Pfam" id="PF14924">
    <property type="entry name" value="MAP10_N"/>
    <property type="match status" value="1"/>
</dbReference>
<dbReference type="Proteomes" id="UP000265020">
    <property type="component" value="Unassembled WGS sequence"/>
</dbReference>
<reference evidence="2" key="1">
    <citation type="submission" date="2025-08" db="UniProtKB">
        <authorList>
            <consortium name="Ensembl"/>
        </authorList>
    </citation>
    <scope>IDENTIFICATION</scope>
</reference>
<evidence type="ECO:0000313" key="3">
    <source>
        <dbReference type="Proteomes" id="UP000265020"/>
    </source>
</evidence>
<dbReference type="CTD" id="54627"/>
<dbReference type="KEGG" id="cvg:107087807"/>
<dbReference type="GO" id="GO:1990023">
    <property type="term" value="C:mitotic spindle midzone"/>
    <property type="evidence" value="ECO:0007669"/>
    <property type="project" value="TreeGrafter"/>
</dbReference>
<evidence type="ECO:0000256" key="1">
    <source>
        <dbReference type="SAM" id="MobiDB-lite"/>
    </source>
</evidence>
<feature type="region of interest" description="Disordered" evidence="1">
    <location>
        <begin position="348"/>
        <end position="412"/>
    </location>
</feature>
<feature type="region of interest" description="Disordered" evidence="1">
    <location>
        <begin position="536"/>
        <end position="751"/>
    </location>
</feature>
<dbReference type="GO" id="GO:0097431">
    <property type="term" value="C:mitotic spindle pole"/>
    <property type="evidence" value="ECO:0007669"/>
    <property type="project" value="TreeGrafter"/>
</dbReference>
<keyword evidence="3" id="KW-1185">Reference proteome</keyword>
<dbReference type="OMA" id="AVHQKMS"/>
<dbReference type="GeneID" id="107087807"/>
<dbReference type="GO" id="GO:0030496">
    <property type="term" value="C:midbody"/>
    <property type="evidence" value="ECO:0007669"/>
    <property type="project" value="TreeGrafter"/>
</dbReference>
<name>A0A3Q2CBZ0_CYPVA</name>
<feature type="compositionally biased region" description="Low complexity" evidence="1">
    <location>
        <begin position="634"/>
        <end position="644"/>
    </location>
</feature>
<dbReference type="InterPro" id="IPR039302">
    <property type="entry name" value="MAP10"/>
</dbReference>
<feature type="compositionally biased region" description="Low complexity" evidence="1">
    <location>
        <begin position="583"/>
        <end position="599"/>
    </location>
</feature>
<accession>A0A3Q2CBZ0</accession>
<dbReference type="GeneTree" id="ENSGT00390000008459"/>
<sequence>MMSEENLFSFELLVDHIRLKNDYKVTDSLAVGVRLLDFPTLLIYQRPSTSLGCKQSAQKQRDEQQVFLFNRGKSCLFKMNLDSLHVHLSSSPLYAMVLDVTEEQSPRLVGSSLVSLAEAMDRIKLLSGPSAHSGKGVAAISNLTGERIGTISLSYKLGCLGATLLPHITEGRGVESTSTPGGKNQELSKEKCNSYSMCSPRGNESEFSIKSNDAGNSHTLLEESREGDCAESQTKNTFEEDLTVFCPPHLYYSNATQAESGHSEPDYRLLNMESEAFPFEDAFCEVEEHKKKVSASKDVHQEIMQTTKTSSSQEASGVTTNILREALQQLPLLSALVSELSQLTIHPNPAPVTGPASEKYGNSPLTHPQHKTTQLSDTHLNPLPPPRNCSTPNPVKTQDHQKQTLSSRKSQMKKLKYGTTKTFNLRLKQISPRKANHRECVELKKSAMQTRNDKEKKRSRLATLKSKDRELPINRGYDLDKNIRTVVQSGCVDAALKQTVTLKPETQQIIPESHEQTVSEYFPSQKEPKCISIHIPRLHSDRAPLSKDAYKHQSESDQSDSQSERVKFRAPAPDLTKRKHARSNSPESAESSNIENEANYADDFDSLESSNASSPKSDKSPAPSTGRTTKTLNSPDSSTSDSRSGGFQKRAALHPVPSKTLKSPNRDLMGTHIIQPRTRSSAPGFSSDTDDDDDDMKRPSSSEIVCFRKQESEKMEQSSSAESVSIPRSEKEKLPRNQNLLGGLPAESISSLEDEELEDELGSLDFRKGYQHISELVASKLPGYTM</sequence>
<dbReference type="GO" id="GO:0051256">
    <property type="term" value="P:mitotic spindle midzone assembly"/>
    <property type="evidence" value="ECO:0007669"/>
    <property type="project" value="TreeGrafter"/>
</dbReference>
<protein>
    <submittedName>
        <fullName evidence="2">Microtubule associated protein 10</fullName>
    </submittedName>
</protein>
<dbReference type="GO" id="GO:0005813">
    <property type="term" value="C:centrosome"/>
    <property type="evidence" value="ECO:0007669"/>
    <property type="project" value="TreeGrafter"/>
</dbReference>
<dbReference type="PANTHER" id="PTHR21831">
    <property type="entry name" value="MICROTUBULE-ASSOCIATED PROTEIN 10"/>
    <property type="match status" value="1"/>
</dbReference>
<proteinExistence type="predicted"/>
<feature type="compositionally biased region" description="Low complexity" evidence="1">
    <location>
        <begin position="609"/>
        <end position="624"/>
    </location>
</feature>
<feature type="compositionally biased region" description="Polar residues" evidence="1">
    <location>
        <begin position="363"/>
        <end position="379"/>
    </location>
</feature>
<evidence type="ECO:0000313" key="2">
    <source>
        <dbReference type="Ensembl" id="ENSCVAP00000002411.1"/>
    </source>
</evidence>
<dbReference type="Ensembl" id="ENSCVAT00000011763.1">
    <property type="protein sequence ID" value="ENSCVAP00000002411.1"/>
    <property type="gene ID" value="ENSCVAG00000003507.1"/>
</dbReference>
<feature type="compositionally biased region" description="Polar residues" evidence="1">
    <location>
        <begin position="677"/>
        <end position="687"/>
    </location>
</feature>
<dbReference type="AlphaFoldDB" id="A0A3Q2CBZ0"/>
<dbReference type="GO" id="GO:0031122">
    <property type="term" value="P:cytoplasmic microtubule organization"/>
    <property type="evidence" value="ECO:0007669"/>
    <property type="project" value="TreeGrafter"/>
</dbReference>
<reference evidence="2" key="2">
    <citation type="submission" date="2025-09" db="UniProtKB">
        <authorList>
            <consortium name="Ensembl"/>
        </authorList>
    </citation>
    <scope>IDENTIFICATION</scope>
</reference>
<dbReference type="RefSeq" id="XP_015235060.1">
    <property type="nucleotide sequence ID" value="XM_015379574.1"/>
</dbReference>
<dbReference type="OrthoDB" id="69809at2759"/>
<feature type="compositionally biased region" description="Basic and acidic residues" evidence="1">
    <location>
        <begin position="538"/>
        <end position="555"/>
    </location>
</feature>
<dbReference type="GO" id="GO:0005881">
    <property type="term" value="C:cytoplasmic microtubule"/>
    <property type="evidence" value="ECO:0007669"/>
    <property type="project" value="TreeGrafter"/>
</dbReference>
<dbReference type="GO" id="GO:0008017">
    <property type="term" value="F:microtubule binding"/>
    <property type="evidence" value="ECO:0007669"/>
    <property type="project" value="InterPro"/>
</dbReference>
<dbReference type="PANTHER" id="PTHR21831:SF2">
    <property type="entry name" value="MICROTUBULE-ASSOCIATED PROTEIN 10"/>
    <property type="match status" value="1"/>
</dbReference>
<feature type="compositionally biased region" description="Basic and acidic residues" evidence="1">
    <location>
        <begin position="695"/>
        <end position="716"/>
    </location>
</feature>
<organism evidence="2 3">
    <name type="scientific">Cyprinodon variegatus</name>
    <name type="common">Sheepshead minnow</name>
    <dbReference type="NCBI Taxonomy" id="28743"/>
    <lineage>
        <taxon>Eukaryota</taxon>
        <taxon>Metazoa</taxon>
        <taxon>Chordata</taxon>
        <taxon>Craniata</taxon>
        <taxon>Vertebrata</taxon>
        <taxon>Euteleostomi</taxon>
        <taxon>Actinopterygii</taxon>
        <taxon>Neopterygii</taxon>
        <taxon>Teleostei</taxon>
        <taxon>Neoteleostei</taxon>
        <taxon>Acanthomorphata</taxon>
        <taxon>Ovalentaria</taxon>
        <taxon>Atherinomorphae</taxon>
        <taxon>Cyprinodontiformes</taxon>
        <taxon>Cyprinodontidae</taxon>
        <taxon>Cyprinodon</taxon>
    </lineage>
</organism>